<dbReference type="InterPro" id="IPR057326">
    <property type="entry name" value="KR_dom"/>
</dbReference>
<accession>A0A2M9D8C6</accession>
<feature type="domain" description="Ketoreductase" evidence="3">
    <location>
        <begin position="8"/>
        <end position="190"/>
    </location>
</feature>
<keyword evidence="5" id="KW-1185">Reference proteome</keyword>
<evidence type="ECO:0000313" key="5">
    <source>
        <dbReference type="Proteomes" id="UP000231742"/>
    </source>
</evidence>
<comment type="similarity">
    <text evidence="1">Belongs to the short-chain dehydrogenases/reductases (SDR) family.</text>
</comment>
<dbReference type="FunFam" id="3.40.50.720:FF:000084">
    <property type="entry name" value="Short-chain dehydrogenase reductase"/>
    <property type="match status" value="1"/>
</dbReference>
<dbReference type="AlphaFoldDB" id="A0A2M9D8C6"/>
<organism evidence="4 5">
    <name type="scientific">Salinibacterium amurskyense</name>
    <dbReference type="NCBI Taxonomy" id="205941"/>
    <lineage>
        <taxon>Bacteria</taxon>
        <taxon>Bacillati</taxon>
        <taxon>Actinomycetota</taxon>
        <taxon>Actinomycetes</taxon>
        <taxon>Micrococcales</taxon>
        <taxon>Microbacteriaceae</taxon>
        <taxon>Salinibacterium</taxon>
    </lineage>
</organism>
<dbReference type="PROSITE" id="PS00061">
    <property type="entry name" value="ADH_SHORT"/>
    <property type="match status" value="1"/>
</dbReference>
<dbReference type="SUPFAM" id="SSF51735">
    <property type="entry name" value="NAD(P)-binding Rossmann-fold domains"/>
    <property type="match status" value="1"/>
</dbReference>
<dbReference type="PRINTS" id="PR00081">
    <property type="entry name" value="GDHRDH"/>
</dbReference>
<dbReference type="Proteomes" id="UP000231742">
    <property type="component" value="Unassembled WGS sequence"/>
</dbReference>
<dbReference type="PRINTS" id="PR00080">
    <property type="entry name" value="SDRFAMILY"/>
</dbReference>
<dbReference type="Gene3D" id="3.40.50.720">
    <property type="entry name" value="NAD(P)-binding Rossmann-like Domain"/>
    <property type="match status" value="1"/>
</dbReference>
<dbReference type="InterPro" id="IPR002347">
    <property type="entry name" value="SDR_fam"/>
</dbReference>
<evidence type="ECO:0000256" key="2">
    <source>
        <dbReference type="ARBA" id="ARBA00023002"/>
    </source>
</evidence>
<sequence>MQINLTGRKALVTGAGQGIGAAIALGLAQSGADVVVHYASSKDAAEALVEQIVALGRTSVAVQGDLTDSAQATAVVDAAAAALGGLDIVVNNAGNLVGRHTIAEMTDDHWHKVIDVNVTSGFSVVRAAIPYLSESPAGRIVMMSSLASENGGGAGAVAYATAKAAVVGFTRGLSKELASANVTVNALAPGFIGDTPFHNQFTPSSAQPGIIAGIPLGRAGTVEDVAGATVFLASELSSYITGQVLDINGGLNFR</sequence>
<evidence type="ECO:0000313" key="4">
    <source>
        <dbReference type="EMBL" id="PJJ81888.1"/>
    </source>
</evidence>
<dbReference type="EMBL" id="PGFH01000001">
    <property type="protein sequence ID" value="PJJ81888.1"/>
    <property type="molecule type" value="Genomic_DNA"/>
</dbReference>
<dbReference type="OrthoDB" id="286404at2"/>
<gene>
    <name evidence="4" type="ORF">CLV85_1072</name>
</gene>
<dbReference type="Pfam" id="PF13561">
    <property type="entry name" value="adh_short_C2"/>
    <property type="match status" value="1"/>
</dbReference>
<comment type="caution">
    <text evidence="4">The sequence shown here is derived from an EMBL/GenBank/DDBJ whole genome shotgun (WGS) entry which is preliminary data.</text>
</comment>
<keyword evidence="2" id="KW-0560">Oxidoreductase</keyword>
<protein>
    <submittedName>
        <fullName evidence="4">3-oxoacyl-[acyl-carrier protein] reductase</fullName>
    </submittedName>
</protein>
<proteinExistence type="inferred from homology"/>
<dbReference type="RefSeq" id="WP_100388537.1">
    <property type="nucleotide sequence ID" value="NZ_BMZU01000001.1"/>
</dbReference>
<dbReference type="GO" id="GO:0016491">
    <property type="term" value="F:oxidoreductase activity"/>
    <property type="evidence" value="ECO:0007669"/>
    <property type="project" value="UniProtKB-KW"/>
</dbReference>
<dbReference type="NCBIfam" id="NF009466">
    <property type="entry name" value="PRK12826.1-2"/>
    <property type="match status" value="1"/>
</dbReference>
<evidence type="ECO:0000256" key="1">
    <source>
        <dbReference type="ARBA" id="ARBA00006484"/>
    </source>
</evidence>
<name>A0A2M9D8C6_9MICO</name>
<dbReference type="InterPro" id="IPR036291">
    <property type="entry name" value="NAD(P)-bd_dom_sf"/>
</dbReference>
<dbReference type="PANTHER" id="PTHR43639:SF1">
    <property type="entry name" value="SHORT-CHAIN DEHYDROGENASE_REDUCTASE FAMILY PROTEIN"/>
    <property type="match status" value="1"/>
</dbReference>
<reference evidence="4 5" key="1">
    <citation type="submission" date="2017-11" db="EMBL/GenBank/DDBJ databases">
        <title>Genomic Encyclopedia of Archaeal and Bacterial Type Strains, Phase II (KMG-II): From Individual Species to Whole Genera.</title>
        <authorList>
            <person name="Goeker M."/>
        </authorList>
    </citation>
    <scope>NUCLEOTIDE SEQUENCE [LARGE SCALE GENOMIC DNA]</scope>
    <source>
        <strain evidence="4 5">DSM 16400</strain>
    </source>
</reference>
<dbReference type="SMART" id="SM00822">
    <property type="entry name" value="PKS_KR"/>
    <property type="match status" value="1"/>
</dbReference>
<dbReference type="PANTHER" id="PTHR43639">
    <property type="entry name" value="OXIDOREDUCTASE, SHORT-CHAIN DEHYDROGENASE/REDUCTASE FAMILY (AFU_ORTHOLOGUE AFUA_5G02870)"/>
    <property type="match status" value="1"/>
</dbReference>
<dbReference type="InterPro" id="IPR020904">
    <property type="entry name" value="Sc_DH/Rdtase_CS"/>
</dbReference>
<evidence type="ECO:0000259" key="3">
    <source>
        <dbReference type="SMART" id="SM00822"/>
    </source>
</evidence>